<feature type="non-terminal residue" evidence="3">
    <location>
        <position position="66"/>
    </location>
</feature>
<dbReference type="InterPro" id="IPR002668">
    <property type="entry name" value="CNT_N_dom"/>
</dbReference>
<evidence type="ECO:0000259" key="2">
    <source>
        <dbReference type="Pfam" id="PF01773"/>
    </source>
</evidence>
<sequence length="66" mass="7466">MLNILWGLAGIVTILIVAFAFSNNKRNIRWRPVFVGLAIQLTFAFLVLQTTIGRNVLEKMTYAVNN</sequence>
<keyword evidence="1" id="KW-1133">Transmembrane helix</keyword>
<proteinExistence type="predicted"/>
<keyword evidence="4" id="KW-1185">Reference proteome</keyword>
<dbReference type="PANTHER" id="PTHR10590:SF4">
    <property type="entry name" value="SOLUTE CARRIER FAMILY 28 MEMBER 3"/>
    <property type="match status" value="1"/>
</dbReference>
<feature type="transmembrane region" description="Helical" evidence="1">
    <location>
        <begin position="34"/>
        <end position="52"/>
    </location>
</feature>
<feature type="domain" description="Concentrative nucleoside transporter N-terminal" evidence="2">
    <location>
        <begin position="9"/>
        <end position="65"/>
    </location>
</feature>
<accession>A0ABV3Q8K2</accession>
<keyword evidence="1" id="KW-0812">Transmembrane</keyword>
<dbReference type="PANTHER" id="PTHR10590">
    <property type="entry name" value="SODIUM/NUCLEOSIDE COTRANSPORTER"/>
    <property type="match status" value="1"/>
</dbReference>
<dbReference type="InterPro" id="IPR008276">
    <property type="entry name" value="C_nuclsd_transpt"/>
</dbReference>
<dbReference type="Pfam" id="PF01773">
    <property type="entry name" value="Nucleos_tra2_N"/>
    <property type="match status" value="1"/>
</dbReference>
<comment type="caution">
    <text evidence="3">The sequence shown here is derived from an EMBL/GenBank/DDBJ whole genome shotgun (WGS) entry which is preliminary data.</text>
</comment>
<name>A0ABV3Q8K2_9BACL</name>
<evidence type="ECO:0000256" key="1">
    <source>
        <dbReference type="SAM" id="Phobius"/>
    </source>
</evidence>
<dbReference type="RefSeq" id="WP_367781119.1">
    <property type="nucleotide sequence ID" value="NZ_JBFMIA010000377.1"/>
</dbReference>
<keyword evidence="1" id="KW-0472">Membrane</keyword>
<gene>
    <name evidence="3" type="ORF">AB1471_18230</name>
</gene>
<evidence type="ECO:0000313" key="3">
    <source>
        <dbReference type="EMBL" id="MEW9503662.1"/>
    </source>
</evidence>
<feature type="transmembrane region" description="Helical" evidence="1">
    <location>
        <begin position="6"/>
        <end position="22"/>
    </location>
</feature>
<protein>
    <submittedName>
        <fullName evidence="3">Na+ dependent nucleoside transporter N-terminal domain-containing protein</fullName>
    </submittedName>
</protein>
<reference evidence="3 4" key="1">
    <citation type="journal article" date="1979" name="Int. J. Syst. Evol. Microbiol.">
        <title>Bacillus globisporus subsp. marinus subsp. nov.</title>
        <authorList>
            <person name="Liu H."/>
        </authorList>
    </citation>
    <scope>NUCLEOTIDE SEQUENCE [LARGE SCALE GENOMIC DNA]</scope>
    <source>
        <strain evidence="3 4">DSM 1297</strain>
    </source>
</reference>
<organism evidence="3 4">
    <name type="scientific">Jeotgalibacillus marinus</name>
    <dbReference type="NCBI Taxonomy" id="86667"/>
    <lineage>
        <taxon>Bacteria</taxon>
        <taxon>Bacillati</taxon>
        <taxon>Bacillota</taxon>
        <taxon>Bacilli</taxon>
        <taxon>Bacillales</taxon>
        <taxon>Caryophanaceae</taxon>
        <taxon>Jeotgalibacillus</taxon>
    </lineage>
</organism>
<dbReference type="EMBL" id="JBFMIA010000377">
    <property type="protein sequence ID" value="MEW9503662.1"/>
    <property type="molecule type" value="Genomic_DNA"/>
</dbReference>
<dbReference type="Proteomes" id="UP001556040">
    <property type="component" value="Unassembled WGS sequence"/>
</dbReference>
<evidence type="ECO:0000313" key="4">
    <source>
        <dbReference type="Proteomes" id="UP001556040"/>
    </source>
</evidence>